<organism evidence="2 3">
    <name type="scientific">Dactylosporangium siamense</name>
    <dbReference type="NCBI Taxonomy" id="685454"/>
    <lineage>
        <taxon>Bacteria</taxon>
        <taxon>Bacillati</taxon>
        <taxon>Actinomycetota</taxon>
        <taxon>Actinomycetes</taxon>
        <taxon>Micromonosporales</taxon>
        <taxon>Micromonosporaceae</taxon>
        <taxon>Dactylosporangium</taxon>
    </lineage>
</organism>
<evidence type="ECO:0000313" key="3">
    <source>
        <dbReference type="Proteomes" id="UP000660611"/>
    </source>
</evidence>
<dbReference type="Proteomes" id="UP000660611">
    <property type="component" value="Unassembled WGS sequence"/>
</dbReference>
<name>A0A919UA38_9ACTN</name>
<evidence type="ECO:0000256" key="1">
    <source>
        <dbReference type="SAM" id="MobiDB-lite"/>
    </source>
</evidence>
<sequence>MVSQRQVSLKERRPRFRRPGPNRHGERVNIVSTGERSSTGERYRASTVAAFEAAVLVRCTGVCGGGGRARALGGTRVRTAFAHAPSNLQPGVLAEFNRSVAADRLVELLEAAGHSASVHRYTAGTRHRYEIFRVLTGTDTGPFLDRAWQQGYVDLCGAPELPRSARQVRHARQLAESAWRGVLLVSGPSRSGSPGLRVPDLETATVLIRAGRMLSMPVRMSTRPGGQLLLVMPQAAAA</sequence>
<feature type="compositionally biased region" description="Basic residues" evidence="1">
    <location>
        <begin position="12"/>
        <end position="21"/>
    </location>
</feature>
<proteinExistence type="predicted"/>
<evidence type="ECO:0000313" key="2">
    <source>
        <dbReference type="EMBL" id="GIG48144.1"/>
    </source>
</evidence>
<accession>A0A919UA38</accession>
<comment type="caution">
    <text evidence="2">The sequence shown here is derived from an EMBL/GenBank/DDBJ whole genome shotgun (WGS) entry which is preliminary data.</text>
</comment>
<feature type="region of interest" description="Disordered" evidence="1">
    <location>
        <begin position="1"/>
        <end position="27"/>
    </location>
</feature>
<gene>
    <name evidence="2" type="ORF">Dsi01nite_061850</name>
</gene>
<keyword evidence="3" id="KW-1185">Reference proteome</keyword>
<reference evidence="2" key="1">
    <citation type="submission" date="2021-01" db="EMBL/GenBank/DDBJ databases">
        <title>Whole genome shotgun sequence of Dactylosporangium siamense NBRC 106093.</title>
        <authorList>
            <person name="Komaki H."/>
            <person name="Tamura T."/>
        </authorList>
    </citation>
    <scope>NUCLEOTIDE SEQUENCE</scope>
    <source>
        <strain evidence="2">NBRC 106093</strain>
    </source>
</reference>
<dbReference type="EMBL" id="BONQ01000096">
    <property type="protein sequence ID" value="GIG48144.1"/>
    <property type="molecule type" value="Genomic_DNA"/>
</dbReference>
<dbReference type="AlphaFoldDB" id="A0A919UA38"/>
<protein>
    <submittedName>
        <fullName evidence="2">Uncharacterized protein</fullName>
    </submittedName>
</protein>